<dbReference type="Proteomes" id="UP000054481">
    <property type="component" value="Unassembled WGS sequence"/>
</dbReference>
<reference evidence="10 11" key="1">
    <citation type="journal article" date="2014" name="Genome Biol. Evol.">
        <title>Comparative genomics and transcriptomics analyses reveal divergent lifestyle features of nematode endoparasitic fungus Hirsutella minnesotensis.</title>
        <authorList>
            <person name="Lai Y."/>
            <person name="Liu K."/>
            <person name="Zhang X."/>
            <person name="Zhang X."/>
            <person name="Li K."/>
            <person name="Wang N."/>
            <person name="Shu C."/>
            <person name="Wu Y."/>
            <person name="Wang C."/>
            <person name="Bushley K.E."/>
            <person name="Xiang M."/>
            <person name="Liu X."/>
        </authorList>
    </citation>
    <scope>NUCLEOTIDE SEQUENCE [LARGE SCALE GENOMIC DNA]</scope>
    <source>
        <strain evidence="10 11">3608</strain>
    </source>
</reference>
<proteinExistence type="inferred from homology"/>
<feature type="signal peptide" evidence="8">
    <location>
        <begin position="1"/>
        <end position="20"/>
    </location>
</feature>
<dbReference type="EC" id="3.1.1.-" evidence="8"/>
<dbReference type="PANTHER" id="PTHR11559">
    <property type="entry name" value="CARBOXYLESTERASE"/>
    <property type="match status" value="1"/>
</dbReference>
<dbReference type="OrthoDB" id="408631at2759"/>
<dbReference type="InterPro" id="IPR019826">
    <property type="entry name" value="Carboxylesterase_B_AS"/>
</dbReference>
<dbReference type="GO" id="GO:0006629">
    <property type="term" value="P:lipid metabolic process"/>
    <property type="evidence" value="ECO:0007669"/>
    <property type="project" value="UniProtKB-KW"/>
</dbReference>
<evidence type="ECO:0000256" key="6">
    <source>
        <dbReference type="ARBA" id="ARBA00023098"/>
    </source>
</evidence>
<dbReference type="FunFam" id="3.40.50.1820:FF:000213">
    <property type="entry name" value="Carboxylic ester hydrolase"/>
    <property type="match status" value="1"/>
</dbReference>
<evidence type="ECO:0000256" key="4">
    <source>
        <dbReference type="ARBA" id="ARBA00022729"/>
    </source>
</evidence>
<organism evidence="10 11">
    <name type="scientific">Hirsutella minnesotensis 3608</name>
    <dbReference type="NCBI Taxonomy" id="1043627"/>
    <lineage>
        <taxon>Eukaryota</taxon>
        <taxon>Fungi</taxon>
        <taxon>Dikarya</taxon>
        <taxon>Ascomycota</taxon>
        <taxon>Pezizomycotina</taxon>
        <taxon>Sordariomycetes</taxon>
        <taxon>Hypocreomycetidae</taxon>
        <taxon>Hypocreales</taxon>
        <taxon>Ophiocordycipitaceae</taxon>
        <taxon>Hirsutella</taxon>
    </lineage>
</organism>
<evidence type="ECO:0000256" key="8">
    <source>
        <dbReference type="RuleBase" id="RU361235"/>
    </source>
</evidence>
<keyword evidence="5 8" id="KW-0378">Hydrolase</keyword>
<name>A0A0F8A483_9HYPO</name>
<dbReference type="SUPFAM" id="SSF53474">
    <property type="entry name" value="alpha/beta-Hydrolases"/>
    <property type="match status" value="1"/>
</dbReference>
<keyword evidence="11" id="KW-1185">Reference proteome</keyword>
<dbReference type="AlphaFoldDB" id="A0A0F8A483"/>
<dbReference type="EMBL" id="KQ030538">
    <property type="protein sequence ID" value="KJZ73129.1"/>
    <property type="molecule type" value="Genomic_DNA"/>
</dbReference>
<gene>
    <name evidence="10" type="ORF">HIM_07513</name>
</gene>
<dbReference type="InterPro" id="IPR029058">
    <property type="entry name" value="AB_hydrolase_fold"/>
</dbReference>
<dbReference type="ESTHER" id="9hypo-a0a0f8a483">
    <property type="family name" value="Fungal_carboxylesterase_lipase"/>
</dbReference>
<dbReference type="InterPro" id="IPR002018">
    <property type="entry name" value="CarbesteraseB"/>
</dbReference>
<dbReference type="PROSITE" id="PS00122">
    <property type="entry name" value="CARBOXYLESTERASE_B_1"/>
    <property type="match status" value="1"/>
</dbReference>
<sequence length="597" mass="65649">MKFSQVQSIFTGLLVSGALAAPAPDWPAAPEWSSGPEPQPFIEPQILPEEGENILEERWSTVEAEIPSGGIVTGRSLLNVESFNAIPYADPPVGPLRLKPPRRFSGELGNIDGTGLAPVCPQLLVSSKSKDFIGKVANKILDLPLLKGIQGQEDCLTLNIQRPAGTKAGDKLPVLFWIFGGAFEIGGSAYHDATSLLATAMSQDQPFVFVAINHRVGGFGFMPGKEILAEGSSNVGLLDQRMALEWVADNIEGFGGDPDKVTLWGLSSGGISVFDQMLLYGGNATYKGKSLFRGAIINSGGTAPAEPIDCPKGQFVYDTVVQEAGCAGSNNTLECLRELDFDSFRKAANAVPAFFSYTSVGLSYLPRPDGKVLVDSPERLVETGQFHEVPMIIGNQEDEGTALALFQWNLTTAADMADYLHNVFFSNTPLEKLQEFVNLYEPARLQGSPHRTGFLNELYPGFKRVAAIIGDMVFTLSRRVMLKIVTRVKPQMPVWSYLASYDYGTPFLGTFHGSDLIQVFYGILPNNAMRSSRTYYFNFLYNQDPNIGVGGYDHWPQWKENNDLMWFKWAWSNDILKDDFRSTASDWIHENANSIHI</sequence>
<keyword evidence="3" id="KW-0964">Secreted</keyword>
<evidence type="ECO:0000256" key="2">
    <source>
        <dbReference type="ARBA" id="ARBA00005964"/>
    </source>
</evidence>
<evidence type="ECO:0000313" key="11">
    <source>
        <dbReference type="Proteomes" id="UP000054481"/>
    </source>
</evidence>
<evidence type="ECO:0000256" key="5">
    <source>
        <dbReference type="ARBA" id="ARBA00022801"/>
    </source>
</evidence>
<dbReference type="GO" id="GO:0016787">
    <property type="term" value="F:hydrolase activity"/>
    <property type="evidence" value="ECO:0007669"/>
    <property type="project" value="UniProtKB-KW"/>
</dbReference>
<feature type="chain" id="PRO_5005117409" description="Carboxylic ester hydrolase" evidence="8">
    <location>
        <begin position="21"/>
        <end position="597"/>
    </location>
</feature>
<comment type="subcellular location">
    <subcellularLocation>
        <location evidence="1">Secreted</location>
    </subcellularLocation>
</comment>
<accession>A0A0F8A483</accession>
<evidence type="ECO:0000313" key="10">
    <source>
        <dbReference type="EMBL" id="KJZ73129.1"/>
    </source>
</evidence>
<dbReference type="InterPro" id="IPR050309">
    <property type="entry name" value="Type-B_Carboxylest/Lipase"/>
</dbReference>
<evidence type="ECO:0000256" key="7">
    <source>
        <dbReference type="ARBA" id="ARBA00023180"/>
    </source>
</evidence>
<dbReference type="Pfam" id="PF00135">
    <property type="entry name" value="COesterase"/>
    <property type="match status" value="1"/>
</dbReference>
<evidence type="ECO:0000259" key="9">
    <source>
        <dbReference type="Pfam" id="PF00135"/>
    </source>
</evidence>
<comment type="similarity">
    <text evidence="2 8">Belongs to the type-B carboxylesterase/lipase family.</text>
</comment>
<feature type="domain" description="Carboxylesterase type B" evidence="9">
    <location>
        <begin position="70"/>
        <end position="563"/>
    </location>
</feature>
<keyword evidence="6" id="KW-0443">Lipid metabolism</keyword>
<evidence type="ECO:0000256" key="3">
    <source>
        <dbReference type="ARBA" id="ARBA00022525"/>
    </source>
</evidence>
<keyword evidence="4 8" id="KW-0732">Signal</keyword>
<dbReference type="Gene3D" id="3.40.50.1820">
    <property type="entry name" value="alpha/beta hydrolase"/>
    <property type="match status" value="1"/>
</dbReference>
<protein>
    <recommendedName>
        <fullName evidence="8">Carboxylic ester hydrolase</fullName>
        <ecNumber evidence="8">3.1.1.-</ecNumber>
    </recommendedName>
</protein>
<evidence type="ECO:0000256" key="1">
    <source>
        <dbReference type="ARBA" id="ARBA00004613"/>
    </source>
</evidence>
<dbReference type="GO" id="GO:0005576">
    <property type="term" value="C:extracellular region"/>
    <property type="evidence" value="ECO:0007669"/>
    <property type="project" value="UniProtKB-SubCell"/>
</dbReference>
<keyword evidence="7" id="KW-0325">Glycoprotein</keyword>